<dbReference type="Pfam" id="PF00009">
    <property type="entry name" value="GTP_EFTU"/>
    <property type="match status" value="1"/>
</dbReference>
<feature type="binding site" evidence="7">
    <location>
        <begin position="135"/>
        <end position="138"/>
    </location>
    <ligand>
        <name>GTP</name>
        <dbReference type="ChEBI" id="CHEBI:37565"/>
    </ligand>
</feature>
<dbReference type="Gene3D" id="3.30.230.10">
    <property type="match status" value="1"/>
</dbReference>
<dbReference type="STRING" id="56779.SAMN05421834_14013"/>
<keyword evidence="3 7" id="KW-0547">Nucleotide-binding</keyword>
<dbReference type="NCBIfam" id="TIGR00231">
    <property type="entry name" value="small_GTP"/>
    <property type="match status" value="1"/>
</dbReference>
<evidence type="ECO:0000313" key="9">
    <source>
        <dbReference type="EMBL" id="SIR58541.1"/>
    </source>
</evidence>
<dbReference type="CDD" id="cd16262">
    <property type="entry name" value="EFG_III"/>
    <property type="match status" value="1"/>
</dbReference>
<dbReference type="InterPro" id="IPR047872">
    <property type="entry name" value="EFG_IV"/>
</dbReference>
<evidence type="ECO:0000256" key="7">
    <source>
        <dbReference type="HAMAP-Rule" id="MF_00054"/>
    </source>
</evidence>
<evidence type="ECO:0000313" key="10">
    <source>
        <dbReference type="Proteomes" id="UP000185669"/>
    </source>
</evidence>
<organism evidence="9 10">
    <name type="scientific">Halanaerobium kushneri</name>
    <dbReference type="NCBI Taxonomy" id="56779"/>
    <lineage>
        <taxon>Bacteria</taxon>
        <taxon>Bacillati</taxon>
        <taxon>Bacillota</taxon>
        <taxon>Clostridia</taxon>
        <taxon>Halanaerobiales</taxon>
        <taxon>Halanaerobiaceae</taxon>
        <taxon>Halanaerobium</taxon>
    </lineage>
</organism>
<dbReference type="HAMAP" id="MF_00054_B">
    <property type="entry name" value="EF_G_EF_2_B"/>
    <property type="match status" value="1"/>
</dbReference>
<dbReference type="InterPro" id="IPR035649">
    <property type="entry name" value="EFG_V"/>
</dbReference>
<evidence type="ECO:0000256" key="5">
    <source>
        <dbReference type="ARBA" id="ARBA00022917"/>
    </source>
</evidence>
<dbReference type="GO" id="GO:0003746">
    <property type="term" value="F:translation elongation factor activity"/>
    <property type="evidence" value="ECO:0007669"/>
    <property type="project" value="UniProtKB-UniRule"/>
</dbReference>
<keyword evidence="7" id="KW-0963">Cytoplasm</keyword>
<reference evidence="10" key="1">
    <citation type="submission" date="2017-01" db="EMBL/GenBank/DDBJ databases">
        <authorList>
            <person name="Varghese N."/>
            <person name="Submissions S."/>
        </authorList>
    </citation>
    <scope>NUCLEOTIDE SEQUENCE [LARGE SCALE GENOMIC DNA]</scope>
    <source>
        <strain evidence="10">ATCC 700103</strain>
    </source>
</reference>
<dbReference type="InterPro" id="IPR009000">
    <property type="entry name" value="Transl_B-barrel_sf"/>
</dbReference>
<evidence type="ECO:0000259" key="8">
    <source>
        <dbReference type="PROSITE" id="PS51722"/>
    </source>
</evidence>
<dbReference type="PANTHER" id="PTHR43261:SF1">
    <property type="entry name" value="RIBOSOME-RELEASING FACTOR 2, MITOCHONDRIAL"/>
    <property type="match status" value="1"/>
</dbReference>
<dbReference type="CDD" id="cd01434">
    <property type="entry name" value="EFG_mtEFG1_IV"/>
    <property type="match status" value="1"/>
</dbReference>
<dbReference type="EMBL" id="FTNC01000040">
    <property type="protein sequence ID" value="SIR58541.1"/>
    <property type="molecule type" value="Genomic_DNA"/>
</dbReference>
<evidence type="ECO:0000256" key="3">
    <source>
        <dbReference type="ARBA" id="ARBA00022741"/>
    </source>
</evidence>
<name>A0A1N7C4H7_9FIRM</name>
<evidence type="ECO:0000256" key="1">
    <source>
        <dbReference type="ARBA" id="ARBA00005870"/>
    </source>
</evidence>
<dbReference type="FunFam" id="3.40.50.300:FF:000029">
    <property type="entry name" value="Elongation factor G"/>
    <property type="match status" value="1"/>
</dbReference>
<dbReference type="SUPFAM" id="SSF52540">
    <property type="entry name" value="P-loop containing nucleoside triphosphate hydrolases"/>
    <property type="match status" value="1"/>
</dbReference>
<dbReference type="GO" id="GO:0003924">
    <property type="term" value="F:GTPase activity"/>
    <property type="evidence" value="ECO:0007669"/>
    <property type="project" value="InterPro"/>
</dbReference>
<dbReference type="InterPro" id="IPR035647">
    <property type="entry name" value="EFG_III/V"/>
</dbReference>
<dbReference type="InterPro" id="IPR041095">
    <property type="entry name" value="EFG_II"/>
</dbReference>
<dbReference type="RefSeq" id="WP_076546208.1">
    <property type="nucleotide sequence ID" value="NZ_FTNC01000040.1"/>
</dbReference>
<dbReference type="GO" id="GO:0032790">
    <property type="term" value="P:ribosome disassembly"/>
    <property type="evidence" value="ECO:0007669"/>
    <property type="project" value="TreeGrafter"/>
</dbReference>
<dbReference type="OrthoDB" id="9804431at2"/>
<dbReference type="InterPro" id="IPR014721">
    <property type="entry name" value="Ribsml_uS5_D2-typ_fold_subgr"/>
</dbReference>
<keyword evidence="4 7" id="KW-0251">Elongation factor</keyword>
<dbReference type="Pfam" id="PF03764">
    <property type="entry name" value="EFG_IV"/>
    <property type="match status" value="1"/>
</dbReference>
<dbReference type="PROSITE" id="PS51722">
    <property type="entry name" value="G_TR_2"/>
    <property type="match status" value="1"/>
</dbReference>
<comment type="subcellular location">
    <subcellularLocation>
        <location evidence="7">Cytoplasm</location>
    </subcellularLocation>
</comment>
<protein>
    <recommendedName>
        <fullName evidence="2 7">Elongation factor G</fullName>
        <shortName evidence="7">EF-G</shortName>
    </recommendedName>
</protein>
<dbReference type="FunFam" id="3.30.70.870:FF:000001">
    <property type="entry name" value="Elongation factor G"/>
    <property type="match status" value="1"/>
</dbReference>
<dbReference type="CDD" id="cd03713">
    <property type="entry name" value="EFG_mtEFG_C"/>
    <property type="match status" value="1"/>
</dbReference>
<dbReference type="InterPro" id="IPR053905">
    <property type="entry name" value="EF-G-like_DII"/>
</dbReference>
<dbReference type="Gene3D" id="2.40.30.10">
    <property type="entry name" value="Translation factors"/>
    <property type="match status" value="1"/>
</dbReference>
<dbReference type="Gene3D" id="3.40.50.300">
    <property type="entry name" value="P-loop containing nucleotide triphosphate hydrolases"/>
    <property type="match status" value="1"/>
</dbReference>
<dbReference type="NCBIfam" id="NF009381">
    <property type="entry name" value="PRK12740.1-5"/>
    <property type="match status" value="1"/>
</dbReference>
<keyword evidence="5 7" id="KW-0648">Protein biosynthesis</keyword>
<dbReference type="InterPro" id="IPR004540">
    <property type="entry name" value="Transl_elong_EFG/EF2"/>
</dbReference>
<sequence length="688" mass="76199">MARQFPLEKTRNIGIMAHIDAGKTTTTERILYYTGRVHKMGETHDGASVMDWMEQEQERGITITSAATTCQWRENRINIIDTPGHVDFTVEVERSLRVLDGAIALFCSVGGVEPQSETVWRQADKYGVPRIAFVNKMDRTGADFFRAVDMMKDRLGANAVPIQLPIGSEDSFDGVVDLVEMDAIVYEDELGVNFERVEIPEDMKDQAAEYREILMEVLAEEDDEFMMKYLEGEVSTDDIKDLLRQAVLNVNVIPVLCGSAFKNKGVQMLLDAVLDYLPSPTDVPAIEGINPETEETETREASDDAPFSGLAFKIMSDPYVGKLAFFRSYSGTLEAGSYVYNATADIRERVGRILQMHANRREERDQIYAGDLGALVGLKNTSTGDTICDQDNPIILESMEFPEPVIGVAIEPKSKADQDKLGEALQRLAEEDPTFRVHTDEETGQTIIEGMGELHLEVIVDRLLREFKVDANIGKPKVAYRETITKKVTGVEGKFIRQSGGRGQYGHVVIDIEPQDAGEGFEFEDKITGGAIPREYIPSVEDGIREAMENGIIAGYPVVDVKVTLNDGSYHDVDSSEMAFKIAGSMGFRQGAKKAGPAILEPVMSVEVVTPEEYMGDVMGDLNGRRGKVEGMEPRGNAQVVSAHVPLSEMFGYSTDLRSKTQGRATYTMQFSHYEQAPKSIAEEIIGE</sequence>
<dbReference type="InterPro" id="IPR031157">
    <property type="entry name" value="G_TR_CS"/>
</dbReference>
<dbReference type="InterPro" id="IPR020568">
    <property type="entry name" value="Ribosomal_Su5_D2-typ_SF"/>
</dbReference>
<feature type="binding site" evidence="7">
    <location>
        <begin position="17"/>
        <end position="24"/>
    </location>
    <ligand>
        <name>GTP</name>
        <dbReference type="ChEBI" id="CHEBI:37565"/>
    </ligand>
</feature>
<accession>A0A1N7C4H7</accession>
<feature type="binding site" evidence="7">
    <location>
        <begin position="81"/>
        <end position="85"/>
    </location>
    <ligand>
        <name>GTP</name>
        <dbReference type="ChEBI" id="CHEBI:37565"/>
    </ligand>
</feature>
<dbReference type="CDD" id="cd04088">
    <property type="entry name" value="EFG_mtEFG_II"/>
    <property type="match status" value="1"/>
</dbReference>
<gene>
    <name evidence="7" type="primary">fusA</name>
    <name evidence="9" type="ORF">SAMN05421834_14013</name>
</gene>
<dbReference type="SMART" id="SM00889">
    <property type="entry name" value="EFG_IV"/>
    <property type="match status" value="1"/>
</dbReference>
<dbReference type="InterPro" id="IPR000640">
    <property type="entry name" value="EFG_V-like"/>
</dbReference>
<dbReference type="CDD" id="cd01886">
    <property type="entry name" value="EF-G"/>
    <property type="match status" value="1"/>
</dbReference>
<comment type="similarity">
    <text evidence="1 7">Belongs to the TRAFAC class translation factor GTPase superfamily. Classic translation factor GTPase family. EF-G/EF-2 subfamily.</text>
</comment>
<dbReference type="PROSITE" id="PS00301">
    <property type="entry name" value="G_TR_1"/>
    <property type="match status" value="1"/>
</dbReference>
<evidence type="ECO:0000256" key="4">
    <source>
        <dbReference type="ARBA" id="ARBA00022768"/>
    </source>
</evidence>
<dbReference type="FunFam" id="3.30.230.10:FF:000003">
    <property type="entry name" value="Elongation factor G"/>
    <property type="match status" value="1"/>
</dbReference>
<keyword evidence="10" id="KW-1185">Reference proteome</keyword>
<evidence type="ECO:0000256" key="2">
    <source>
        <dbReference type="ARBA" id="ARBA00017872"/>
    </source>
</evidence>
<dbReference type="InterPro" id="IPR009022">
    <property type="entry name" value="EFG_III"/>
</dbReference>
<dbReference type="InterPro" id="IPR005225">
    <property type="entry name" value="Small_GTP-bd"/>
</dbReference>
<dbReference type="PRINTS" id="PR00315">
    <property type="entry name" value="ELONGATNFCT"/>
</dbReference>
<dbReference type="FunFam" id="2.40.30.10:FF:000006">
    <property type="entry name" value="Elongation factor G"/>
    <property type="match status" value="1"/>
</dbReference>
<dbReference type="Pfam" id="PF22042">
    <property type="entry name" value="EF-G_D2"/>
    <property type="match status" value="1"/>
</dbReference>
<dbReference type="AlphaFoldDB" id="A0A1N7C4H7"/>
<dbReference type="SMART" id="SM00838">
    <property type="entry name" value="EFG_C"/>
    <property type="match status" value="1"/>
</dbReference>
<evidence type="ECO:0000256" key="6">
    <source>
        <dbReference type="ARBA" id="ARBA00023134"/>
    </source>
</evidence>
<dbReference type="InterPro" id="IPR000795">
    <property type="entry name" value="T_Tr_GTP-bd_dom"/>
</dbReference>
<dbReference type="SUPFAM" id="SSF50447">
    <property type="entry name" value="Translation proteins"/>
    <property type="match status" value="1"/>
</dbReference>
<dbReference type="Proteomes" id="UP000185669">
    <property type="component" value="Unassembled WGS sequence"/>
</dbReference>
<dbReference type="NCBIfam" id="NF009379">
    <property type="entry name" value="PRK12740.1-3"/>
    <property type="match status" value="1"/>
</dbReference>
<dbReference type="InterPro" id="IPR005517">
    <property type="entry name" value="Transl_elong_EFG/EF2_IV"/>
</dbReference>
<keyword evidence="6 7" id="KW-0342">GTP-binding</keyword>
<dbReference type="GO" id="GO:0005737">
    <property type="term" value="C:cytoplasm"/>
    <property type="evidence" value="ECO:0007669"/>
    <property type="project" value="UniProtKB-SubCell"/>
</dbReference>
<proteinExistence type="inferred from homology"/>
<dbReference type="Pfam" id="PF14492">
    <property type="entry name" value="EFG_III"/>
    <property type="match status" value="1"/>
</dbReference>
<dbReference type="FunFam" id="3.30.70.240:FF:000001">
    <property type="entry name" value="Elongation factor G"/>
    <property type="match status" value="1"/>
</dbReference>
<dbReference type="NCBIfam" id="TIGR00484">
    <property type="entry name" value="EF-G"/>
    <property type="match status" value="1"/>
</dbReference>
<comment type="function">
    <text evidence="7">Catalyzes the GTP-dependent ribosomal translocation step during translation elongation. During this step, the ribosome changes from the pre-translocational (PRE) to the post-translocational (POST) state as the newly formed A-site-bound peptidyl-tRNA and P-site-bound deacylated tRNA move to the P and E sites, respectively. Catalyzes the coordinated movement of the two tRNA molecules, the mRNA and conformational changes in the ribosome.</text>
</comment>
<dbReference type="Gene3D" id="3.30.70.240">
    <property type="match status" value="1"/>
</dbReference>
<dbReference type="Gene3D" id="3.30.70.870">
    <property type="entry name" value="Elongation Factor G (Translational Gtpase), domain 3"/>
    <property type="match status" value="1"/>
</dbReference>
<dbReference type="PANTHER" id="PTHR43261">
    <property type="entry name" value="TRANSLATION ELONGATION FACTOR G-RELATED"/>
    <property type="match status" value="1"/>
</dbReference>
<dbReference type="Pfam" id="PF00679">
    <property type="entry name" value="EFG_C"/>
    <property type="match status" value="1"/>
</dbReference>
<dbReference type="SUPFAM" id="SSF54980">
    <property type="entry name" value="EF-G C-terminal domain-like"/>
    <property type="match status" value="2"/>
</dbReference>
<dbReference type="GO" id="GO:0005525">
    <property type="term" value="F:GTP binding"/>
    <property type="evidence" value="ECO:0007669"/>
    <property type="project" value="UniProtKB-UniRule"/>
</dbReference>
<dbReference type="InterPro" id="IPR027417">
    <property type="entry name" value="P-loop_NTPase"/>
</dbReference>
<feature type="domain" description="Tr-type G" evidence="8">
    <location>
        <begin position="8"/>
        <end position="281"/>
    </location>
</feature>
<dbReference type="SUPFAM" id="SSF54211">
    <property type="entry name" value="Ribosomal protein S5 domain 2-like"/>
    <property type="match status" value="1"/>
</dbReference>